<keyword evidence="1" id="KW-0812">Transmembrane</keyword>
<gene>
    <name evidence="2" type="ordered locus">Spirs_0286</name>
</gene>
<proteinExistence type="predicted"/>
<feature type="transmembrane region" description="Helical" evidence="1">
    <location>
        <begin position="15"/>
        <end position="33"/>
    </location>
</feature>
<dbReference type="Gene3D" id="2.60.320.10">
    <property type="entry name" value="N-utilization substance G protein NusG, insert domain"/>
    <property type="match status" value="1"/>
</dbReference>
<dbReference type="EMBL" id="CP002116">
    <property type="protein sequence ID" value="ADK79442.1"/>
    <property type="molecule type" value="Genomic_DNA"/>
</dbReference>
<evidence type="ECO:0000256" key="1">
    <source>
        <dbReference type="SAM" id="Phobius"/>
    </source>
</evidence>
<dbReference type="RefSeq" id="WP_013252906.1">
    <property type="nucleotide sequence ID" value="NC_014364.1"/>
</dbReference>
<keyword evidence="1" id="KW-0472">Membrane</keyword>
<dbReference type="Pfam" id="PF07009">
    <property type="entry name" value="NusG_II"/>
    <property type="match status" value="1"/>
</dbReference>
<dbReference type="InterPro" id="IPR038690">
    <property type="entry name" value="NusG_2_sf"/>
</dbReference>
<dbReference type="AlphaFoldDB" id="E1RAF1"/>
<keyword evidence="1" id="KW-1133">Transmembrane helix</keyword>
<evidence type="ECO:0000313" key="2">
    <source>
        <dbReference type="EMBL" id="ADK79442.1"/>
    </source>
</evidence>
<dbReference type="HOGENOM" id="CLU_130936_3_0_12"/>
<organism evidence="2 3">
    <name type="scientific">Sediminispirochaeta smaragdinae (strain DSM 11293 / JCM 15392 / SEBR 4228)</name>
    <name type="common">Spirochaeta smaragdinae</name>
    <dbReference type="NCBI Taxonomy" id="573413"/>
    <lineage>
        <taxon>Bacteria</taxon>
        <taxon>Pseudomonadati</taxon>
        <taxon>Spirochaetota</taxon>
        <taxon>Spirochaetia</taxon>
        <taxon>Spirochaetales</taxon>
        <taxon>Spirochaetaceae</taxon>
        <taxon>Sediminispirochaeta</taxon>
    </lineage>
</organism>
<dbReference type="Proteomes" id="UP000002318">
    <property type="component" value="Chromosome"/>
</dbReference>
<protein>
    <submittedName>
        <fullName evidence="2">Uncharacterized protein</fullName>
    </submittedName>
</protein>
<dbReference type="CDD" id="cd09910">
    <property type="entry name" value="NGN-insert_like"/>
    <property type="match status" value="1"/>
</dbReference>
<dbReference type="STRING" id="573413.Spirs_0286"/>
<accession>E1RAF1</accession>
<keyword evidence="3" id="KW-1185">Reference proteome</keyword>
<sequence>MNTTRLKRWPRPLDAVIIIIAVLVIVLISIEVYGGRGSAARLLVQSEGRTFVYPLDQDRILEVKGPLGITTIEIRDGRARFVDSPCRDKICVAYGWLENPGEWTACLPNKVLAAIEDNSSKEASIDFLSY</sequence>
<dbReference type="eggNOG" id="COG5341">
    <property type="taxonomic scope" value="Bacteria"/>
</dbReference>
<reference evidence="2 3" key="1">
    <citation type="journal article" date="2010" name="Stand. Genomic Sci.">
        <title>Complete genome sequence of Spirochaeta smaragdinae type strain (SEBR 4228).</title>
        <authorList>
            <person name="Mavromatis K."/>
            <person name="Yasawong M."/>
            <person name="Chertkov O."/>
            <person name="Lapidus A."/>
            <person name="Lucas S."/>
            <person name="Nolan M."/>
            <person name="Del Rio T.G."/>
            <person name="Tice H."/>
            <person name="Cheng J.F."/>
            <person name="Pitluck S."/>
            <person name="Liolios K."/>
            <person name="Ivanova N."/>
            <person name="Tapia R."/>
            <person name="Han C."/>
            <person name="Bruce D."/>
            <person name="Goodwin L."/>
            <person name="Pati A."/>
            <person name="Chen A."/>
            <person name="Palaniappan K."/>
            <person name="Land M."/>
            <person name="Hauser L."/>
            <person name="Chang Y.J."/>
            <person name="Jeffries C.D."/>
            <person name="Detter J.C."/>
            <person name="Rohde M."/>
            <person name="Brambilla E."/>
            <person name="Spring S."/>
            <person name="Goker M."/>
            <person name="Sikorski J."/>
            <person name="Woyke T."/>
            <person name="Bristow J."/>
            <person name="Eisen J.A."/>
            <person name="Markowitz V."/>
            <person name="Hugenholtz P."/>
            <person name="Klenk H.P."/>
            <person name="Kyrpides N.C."/>
        </authorList>
    </citation>
    <scope>NUCLEOTIDE SEQUENCE [LARGE SCALE GENOMIC DNA]</scope>
    <source>
        <strain evidence="3">DSM 11293 / JCM 15392 / SEBR 4228</strain>
    </source>
</reference>
<dbReference type="OrthoDB" id="47603at2"/>
<name>E1RAF1_SEDSS</name>
<evidence type="ECO:0000313" key="3">
    <source>
        <dbReference type="Proteomes" id="UP000002318"/>
    </source>
</evidence>
<dbReference type="KEGG" id="ssm:Spirs_0286"/>